<keyword evidence="3" id="KW-1185">Reference proteome</keyword>
<feature type="non-terminal residue" evidence="2">
    <location>
        <position position="236"/>
    </location>
</feature>
<sequence>YAGACSACANTLGVNAVAACGDSMGGSPQESDATTTPAYTSTTTTTASTPTSTITTTTPNALTSFTKQNMVAGVQLCAGEQLGWYSKENGIKPVALRDFIANFSGWEDIPEELANVTDAIVNCEPKISEEGGVNTLLVRGTLWSACFYPKYFSTCGFKSNLTMMLFPGYHQQMEKEVEQFMSQIIDLGDDTLGHDQPQGHQDAEMVDAGLLETSPEKNEEVSEITDVDMERDVEAM</sequence>
<dbReference type="EMBL" id="JARKIK010000043">
    <property type="protein sequence ID" value="KAK8736881.1"/>
    <property type="molecule type" value="Genomic_DNA"/>
</dbReference>
<evidence type="ECO:0000256" key="1">
    <source>
        <dbReference type="SAM" id="MobiDB-lite"/>
    </source>
</evidence>
<feature type="compositionally biased region" description="Low complexity" evidence="1">
    <location>
        <begin position="33"/>
        <end position="55"/>
    </location>
</feature>
<feature type="region of interest" description="Disordered" evidence="1">
    <location>
        <begin position="211"/>
        <end position="236"/>
    </location>
</feature>
<feature type="region of interest" description="Disordered" evidence="1">
    <location>
        <begin position="23"/>
        <end position="55"/>
    </location>
</feature>
<organism evidence="2 3">
    <name type="scientific">Cherax quadricarinatus</name>
    <name type="common">Australian red claw crayfish</name>
    <dbReference type="NCBI Taxonomy" id="27406"/>
    <lineage>
        <taxon>Eukaryota</taxon>
        <taxon>Metazoa</taxon>
        <taxon>Ecdysozoa</taxon>
        <taxon>Arthropoda</taxon>
        <taxon>Crustacea</taxon>
        <taxon>Multicrustacea</taxon>
        <taxon>Malacostraca</taxon>
        <taxon>Eumalacostraca</taxon>
        <taxon>Eucarida</taxon>
        <taxon>Decapoda</taxon>
        <taxon>Pleocyemata</taxon>
        <taxon>Astacidea</taxon>
        <taxon>Parastacoidea</taxon>
        <taxon>Parastacidae</taxon>
        <taxon>Cherax</taxon>
    </lineage>
</organism>
<evidence type="ECO:0000313" key="3">
    <source>
        <dbReference type="Proteomes" id="UP001445076"/>
    </source>
</evidence>
<dbReference type="Proteomes" id="UP001445076">
    <property type="component" value="Unassembled WGS sequence"/>
</dbReference>
<reference evidence="2 3" key="1">
    <citation type="journal article" date="2024" name="BMC Genomics">
        <title>Genome assembly of redclaw crayfish (Cherax quadricarinatus) provides insights into its immune adaptation and hypoxia tolerance.</title>
        <authorList>
            <person name="Liu Z."/>
            <person name="Zheng J."/>
            <person name="Li H."/>
            <person name="Fang K."/>
            <person name="Wang S."/>
            <person name="He J."/>
            <person name="Zhou D."/>
            <person name="Weng S."/>
            <person name="Chi M."/>
            <person name="Gu Z."/>
            <person name="He J."/>
            <person name="Li F."/>
            <person name="Wang M."/>
        </authorList>
    </citation>
    <scope>NUCLEOTIDE SEQUENCE [LARGE SCALE GENOMIC DNA]</scope>
    <source>
        <strain evidence="2">ZL_2023a</strain>
    </source>
</reference>
<protein>
    <submittedName>
        <fullName evidence="2">Uncharacterized protein</fullName>
    </submittedName>
</protein>
<accession>A0AAW0XC90</accession>
<gene>
    <name evidence="2" type="ORF">OTU49_004699</name>
</gene>
<dbReference type="AlphaFoldDB" id="A0AAW0XC90"/>
<evidence type="ECO:0000313" key="2">
    <source>
        <dbReference type="EMBL" id="KAK8736881.1"/>
    </source>
</evidence>
<feature type="non-terminal residue" evidence="2">
    <location>
        <position position="1"/>
    </location>
</feature>
<comment type="caution">
    <text evidence="2">The sequence shown here is derived from an EMBL/GenBank/DDBJ whole genome shotgun (WGS) entry which is preliminary data.</text>
</comment>
<proteinExistence type="predicted"/>
<name>A0AAW0XC90_CHEQU</name>